<proteinExistence type="predicted"/>
<name>A0A1F7ZPK3_9EURO</name>
<dbReference type="Proteomes" id="UP000179179">
    <property type="component" value="Unassembled WGS sequence"/>
</dbReference>
<evidence type="ECO:0000313" key="3">
    <source>
        <dbReference type="Proteomes" id="UP000179179"/>
    </source>
</evidence>
<sequence length="859" mass="97659">MLRQAVRGARWYQHVARRTPSAPSLSLWRTFSVVAPRSLQYGGPNDKVRFYEQDTRGSKKRRQVNPEAEDSADREEVEGELARLEKELQDLKEGPYGPNSQFIRELPEKERAIALEALRKYEMEHGKDEPDIGLEQVFDTELDEMLKEEFEGLAKEEENWNLTGKDNSPKQPVRRPFEVAVTTPEHHSYVEKFNQCLARVTSDGSNEPLGPELWKWYRRCKQMIPEFLESIPEEALTLLWHAQAGDHTRSSRASHIQILAEDAISVGKSLSTPHLLSYIESLRETGKTKEALDQWEAHQTGLSQNKQDLEAYWKLGVRLFAAENDPQRAQDIALAFLANDKSREPRILLPVITAWGRQPGKEAEVKAWALYLQLKTLLENTLTMDDYDNISIGLLKAGRPNLAIAVFKDMMVTGKDPANDSTSLYTAAVGLVGHLQASSISEQDVNKVSLSTLTVLPRRFQNRFFYASWMKKLIGMGEVDSAALVIELMYERGVKPDSKHLNGLIAAWLRDGKPDAREKAERLGWSMVQQRIDSVWARTNSTGSSPKLTASPDPDSPRIPKWMQREIPSANIETFSILLLHYTRRSDDGMIKYLVKCLGDAQIKPNSYFMNHILYAELRKQDIGSLWDKFQTMSTSIQPDLETFACLWDCGKLQYDRGRTTFVADFPSARGLYAEMMQWYSRLPTRGRAAVQEEFSKELYNQVIRCFCLSKDLPGTLIALCSLRSTFGFSPDDVTARLIVLQVARMAGVPPDTPKRRLRRLSTTPRSKENISHVNRLVEILSERKVSALQARGLTLETLEPQEREQYQLDIMTDLLRIIMGRAATELNRVEDQIASIAEEMNVVGIDLKSSLEGNDLLL</sequence>
<feature type="compositionally biased region" description="Acidic residues" evidence="1">
    <location>
        <begin position="67"/>
        <end position="77"/>
    </location>
</feature>
<dbReference type="Gene3D" id="1.25.40.10">
    <property type="entry name" value="Tetratricopeptide repeat domain"/>
    <property type="match status" value="1"/>
</dbReference>
<dbReference type="PANTHER" id="PTHR47930:SF2">
    <property type="entry name" value="PENTATRICOPEPTIDE REPEAT PROTEIN (AFU_ORTHOLOGUE AFUA_8G04250)"/>
    <property type="match status" value="1"/>
</dbReference>
<dbReference type="EMBL" id="LYCR01000124">
    <property type="protein sequence ID" value="OGM40985.1"/>
    <property type="molecule type" value="Genomic_DNA"/>
</dbReference>
<comment type="caution">
    <text evidence="2">The sequence shown here is derived from an EMBL/GenBank/DDBJ whole genome shotgun (WGS) entry which is preliminary data.</text>
</comment>
<accession>A0A1F7ZPK3</accession>
<dbReference type="GeneID" id="34454075"/>
<feature type="compositionally biased region" description="Polar residues" evidence="1">
    <location>
        <begin position="539"/>
        <end position="548"/>
    </location>
</feature>
<dbReference type="OrthoDB" id="185373at2759"/>
<gene>
    <name evidence="2" type="ORF">ABOM_010685</name>
</gene>
<dbReference type="AlphaFoldDB" id="A0A1F7ZPK3"/>
<organism evidence="2 3">
    <name type="scientific">Aspergillus bombycis</name>
    <dbReference type="NCBI Taxonomy" id="109264"/>
    <lineage>
        <taxon>Eukaryota</taxon>
        <taxon>Fungi</taxon>
        <taxon>Dikarya</taxon>
        <taxon>Ascomycota</taxon>
        <taxon>Pezizomycotina</taxon>
        <taxon>Eurotiomycetes</taxon>
        <taxon>Eurotiomycetidae</taxon>
        <taxon>Eurotiales</taxon>
        <taxon>Aspergillaceae</taxon>
        <taxon>Aspergillus</taxon>
    </lineage>
</organism>
<keyword evidence="3" id="KW-1185">Reference proteome</keyword>
<dbReference type="RefSeq" id="XP_022384702.1">
    <property type="nucleotide sequence ID" value="XM_022537813.1"/>
</dbReference>
<evidence type="ECO:0000313" key="2">
    <source>
        <dbReference type="EMBL" id="OGM40985.1"/>
    </source>
</evidence>
<reference evidence="2 3" key="1">
    <citation type="journal article" date="2016" name="Genome Biol. Evol.">
        <title>Draft genome sequence of an aflatoxigenic Aspergillus species, A. bombycis.</title>
        <authorList>
            <person name="Moore G.G."/>
            <person name="Mack B.M."/>
            <person name="Beltz S.B."/>
            <person name="Gilbert M.K."/>
        </authorList>
    </citation>
    <scope>NUCLEOTIDE SEQUENCE [LARGE SCALE GENOMIC DNA]</scope>
    <source>
        <strain evidence="3">NRRL 26010</strain>
    </source>
</reference>
<dbReference type="InterPro" id="IPR011990">
    <property type="entry name" value="TPR-like_helical_dom_sf"/>
</dbReference>
<feature type="region of interest" description="Disordered" evidence="1">
    <location>
        <begin position="539"/>
        <end position="559"/>
    </location>
</feature>
<evidence type="ECO:0000256" key="1">
    <source>
        <dbReference type="SAM" id="MobiDB-lite"/>
    </source>
</evidence>
<feature type="compositionally biased region" description="Basic and acidic residues" evidence="1">
    <location>
        <begin position="46"/>
        <end position="57"/>
    </location>
</feature>
<protein>
    <submittedName>
        <fullName evidence="2">Pentatricopeptide repeat protein</fullName>
    </submittedName>
</protein>
<feature type="region of interest" description="Disordered" evidence="1">
    <location>
        <begin position="44"/>
        <end position="77"/>
    </location>
</feature>
<dbReference type="PANTHER" id="PTHR47930">
    <property type="entry name" value="YALI0C12947P"/>
    <property type="match status" value="1"/>
</dbReference>